<dbReference type="EMBL" id="CP002923">
    <property type="protein sequence ID" value="AEM59288.1"/>
    <property type="molecule type" value="Genomic_DNA"/>
</dbReference>
<proteinExistence type="predicted"/>
<dbReference type="Gene3D" id="2.130.10.130">
    <property type="entry name" value="Integrin alpha, N-terminal"/>
    <property type="match status" value="2"/>
</dbReference>
<dbReference type="SUPFAM" id="SSF69318">
    <property type="entry name" value="Integrin alpha N-terminal domain"/>
    <property type="match status" value="1"/>
</dbReference>
<evidence type="ECO:0000256" key="2">
    <source>
        <dbReference type="SAM" id="MobiDB-lite"/>
    </source>
</evidence>
<dbReference type="HOGENOM" id="CLU_716897_0_0_2"/>
<evidence type="ECO:0000256" key="1">
    <source>
        <dbReference type="ARBA" id="ARBA00022729"/>
    </source>
</evidence>
<gene>
    <name evidence="3" type="ordered locus">HAH_5155</name>
</gene>
<keyword evidence="1" id="KW-0732">Signal</keyword>
<organism evidence="3 4">
    <name type="scientific">Haloarcula hispanica (strain ATCC 33960 / DSM 4426 / JCM 8911 / NBRC 102182 / NCIMB 2187 / VKM B-1755)</name>
    <dbReference type="NCBI Taxonomy" id="634497"/>
    <lineage>
        <taxon>Archaea</taxon>
        <taxon>Methanobacteriati</taxon>
        <taxon>Methanobacteriota</taxon>
        <taxon>Stenosarchaea group</taxon>
        <taxon>Halobacteria</taxon>
        <taxon>Halobacteriales</taxon>
        <taxon>Haloarculaceae</taxon>
        <taxon>Haloarcula</taxon>
    </lineage>
</organism>
<dbReference type="PANTHER" id="PTHR44103:SF1">
    <property type="entry name" value="PROPROTEIN CONVERTASE P"/>
    <property type="match status" value="1"/>
</dbReference>
<name>G0I067_HALHT</name>
<protein>
    <recommendedName>
        <fullName evidence="5">VCBS repeat-containing protein</fullName>
    </recommendedName>
</protein>
<feature type="region of interest" description="Disordered" evidence="2">
    <location>
        <begin position="1"/>
        <end position="20"/>
    </location>
</feature>
<dbReference type="Pfam" id="PF13517">
    <property type="entry name" value="FG-GAP_3"/>
    <property type="match status" value="2"/>
</dbReference>
<keyword evidence="3" id="KW-0614">Plasmid</keyword>
<geneLocation type="plasmid" evidence="3 4">
    <name>pHH400</name>
</geneLocation>
<sequence>MSLESVDMEFSHERIDDDPPCSKLSSLETTDLTGNGRPDIIVTGMGGNPTISVAGNRIQVPTHGPLSRVTPRLETNIFWYENPGWERHTLATETDLHPGVGTDLADIDGDGNVDLVVGQGFGRSNVYWYEQPESPTDPWQQHLISDRFEKYHDLLVADVDNDGDAELIGLSQDSETVFYYDIPAAPSQEPWPDSNAHIIDEDIRIEGLAVADIDGDGTKEVVAGTNVYHHDNGDWVRSDVCTGWDDTRVTVADLDQDGTPEIILSEGDSPTYGTHPGRLAVVEYPAGSPTVLKDDLFCPHSLQTADLTGNGYPDIYVGEMSLGENASPEQLVFENLGDGEFRDHTVVSGIPTHEAQLVDMNGDGKLDIVGKSYGPAHHVDVWYRH</sequence>
<accession>G0I067</accession>
<evidence type="ECO:0008006" key="5">
    <source>
        <dbReference type="Google" id="ProtNLM"/>
    </source>
</evidence>
<dbReference type="PANTHER" id="PTHR44103">
    <property type="entry name" value="PROPROTEIN CONVERTASE P"/>
    <property type="match status" value="1"/>
</dbReference>
<reference evidence="3 4" key="1">
    <citation type="journal article" date="2011" name="J. Bacteriol.">
        <title>Complete genome sequence of Haloarcula hispanica, a model haloarchaeon for studying genetics, metabolism, and virus-host interaction.</title>
        <authorList>
            <person name="Liu H."/>
            <person name="Wu Z."/>
            <person name="Li M."/>
            <person name="Zhang F."/>
            <person name="Zheng H."/>
            <person name="Han J."/>
            <person name="Liu J."/>
            <person name="Zhou J."/>
            <person name="Wang S."/>
            <person name="Xiang H."/>
        </authorList>
    </citation>
    <scope>NUCLEOTIDE SEQUENCE [LARGE SCALE GENOMIC DNA]</scope>
    <source>
        <strain evidence="4">ATCC 33960 / DSM 4426 / JCM 8911 / NBRC 102182 / NCIMB 2187 / VKM B-1755</strain>
        <plasmid evidence="3 4">pHH400</plasmid>
    </source>
</reference>
<dbReference type="AlphaFoldDB" id="G0I067"/>
<dbReference type="InterPro" id="IPR013517">
    <property type="entry name" value="FG-GAP"/>
</dbReference>
<evidence type="ECO:0000313" key="3">
    <source>
        <dbReference type="EMBL" id="AEM59288.1"/>
    </source>
</evidence>
<dbReference type="KEGG" id="hhi:HAH_5155"/>
<evidence type="ECO:0000313" key="4">
    <source>
        <dbReference type="Proteomes" id="UP000005629"/>
    </source>
</evidence>
<dbReference type="Proteomes" id="UP000005629">
    <property type="component" value="Plasmid pHH400"/>
</dbReference>
<dbReference type="InterPro" id="IPR028994">
    <property type="entry name" value="Integrin_alpha_N"/>
</dbReference>
<dbReference type="eggNOG" id="arCOG08924">
    <property type="taxonomic scope" value="Archaea"/>
</dbReference>